<accession>A0A6M8BBW4</accession>
<keyword evidence="2" id="KW-1185">Reference proteome</keyword>
<evidence type="ECO:0000313" key="1">
    <source>
        <dbReference type="EMBL" id="QKD80773.1"/>
    </source>
</evidence>
<dbReference type="EMBL" id="CP053661">
    <property type="protein sequence ID" value="QKD80773.1"/>
    <property type="molecule type" value="Genomic_DNA"/>
</dbReference>
<proteinExistence type="predicted"/>
<sequence>MPLPEEFSEWEFLQSTLRQVYNREVNAEFRDLSEEDSIATPRAALRTACRLTDNDSALQTILRMLLFYFVLRKARDLQRPVYGVPLDDYQSLHKFAPCVHLYFRQDSSGVPPGRAPVRARISYRIRNETSLTLTEADLRNHALRIRTEFAPSSSGWVWTKGKVLVTYKDVERGLNLQIYALNQSEAIGLIRKVCDCAQAPYDSDLVVTHNSERSFPANPGTTVILGRSRRRPVIRPTARVRFQRATASVWGLPQDIALVDTPFARNNPLVSVPNLGGDD</sequence>
<dbReference type="Proteomes" id="UP000505210">
    <property type="component" value="Chromosome"/>
</dbReference>
<evidence type="ECO:0000313" key="2">
    <source>
        <dbReference type="Proteomes" id="UP000505210"/>
    </source>
</evidence>
<gene>
    <name evidence="1" type="ORF">HPC62_00020</name>
</gene>
<organism evidence="1 2">
    <name type="scientific">Thermoleptolyngbya sichuanensis A183</name>
    <dbReference type="NCBI Taxonomy" id="2737172"/>
    <lineage>
        <taxon>Bacteria</taxon>
        <taxon>Bacillati</taxon>
        <taxon>Cyanobacteriota</taxon>
        <taxon>Cyanophyceae</taxon>
        <taxon>Oculatellales</taxon>
        <taxon>Oculatellaceae</taxon>
        <taxon>Thermoleptolyngbya</taxon>
        <taxon>Thermoleptolyngbya sichuanensis</taxon>
    </lineage>
</organism>
<name>A0A6M8BBW4_9CYAN</name>
<dbReference type="AlphaFoldDB" id="A0A6M8BBW4"/>
<dbReference type="RefSeq" id="WP_172353206.1">
    <property type="nucleotide sequence ID" value="NZ_CP053661.1"/>
</dbReference>
<dbReference type="KEGG" id="theu:HPC62_00020"/>
<reference evidence="1 2" key="1">
    <citation type="submission" date="2020-05" db="EMBL/GenBank/DDBJ databases">
        <title>Complete genome sequence of of a novel Thermoleptolyngbya strain isolated from hot springs of Ganzi, Sichuan China.</title>
        <authorList>
            <person name="Tang J."/>
            <person name="Daroch M."/>
            <person name="Li L."/>
            <person name="Waleron K."/>
            <person name="Waleron M."/>
            <person name="Waleron M."/>
        </authorList>
    </citation>
    <scope>NUCLEOTIDE SEQUENCE [LARGE SCALE GENOMIC DNA]</scope>
    <source>
        <strain evidence="1 2">PKUAC-SCTA183</strain>
    </source>
</reference>
<protein>
    <submittedName>
        <fullName evidence="1">Uncharacterized protein</fullName>
    </submittedName>
</protein>